<feature type="transmembrane region" description="Helical" evidence="3">
    <location>
        <begin position="158"/>
        <end position="182"/>
    </location>
</feature>
<sequence>MPDSVLLHLDIQTLFLLLAVLGALVAVVFGGLWVQGVGRPESGPWAAGHGLAGLGYLLSALRGSAPELLGTVLGETLVLAGAVLILKALHQRAGRPFADAWALAGVIAAGLGIAFYTYPLPSPPARIVLYTVAGAGLLGACSAVLLATPVRQRTWTHLLMSGAFLFAAAGLAARAGLALVAPPAGPFGQPLVHGVSKAVLVAAVAGWTLGFLWLITLDLRRTLEREVTSRRRSERLFRSVFEHSANAIALGDEEGRIVLANPAFAELLGRPVAELEGRSFRELTHPDDVAKETQRIREGLAAGFGSVRLEKRFLDHGGRSVWVDLTLSRLRDTVAGDIRYIAVANDIRARKAAEAELEYRATYDALTGAVNRLHFEDLLDRELYRVNRYEAEAALVMFDLDFFKAVNDAHGHATGDAVLREMAARVQGRLRDTDVLARWGGEEFLVLLPETDAAAAVKVGEDLRRLVAGTTFAGGLSLTISVGVAGIHRGDSMKALLKRVDDALYTAKTAGRNRLERAPDHPPAPRGPGGAG</sequence>
<evidence type="ECO:0000256" key="1">
    <source>
        <dbReference type="ARBA" id="ARBA00001946"/>
    </source>
</evidence>
<dbReference type="PROSITE" id="PS50112">
    <property type="entry name" value="PAS"/>
    <property type="match status" value="1"/>
</dbReference>
<dbReference type="SMART" id="SM00267">
    <property type="entry name" value="GGDEF"/>
    <property type="match status" value="1"/>
</dbReference>
<dbReference type="Gene3D" id="3.30.450.20">
    <property type="entry name" value="PAS domain"/>
    <property type="match status" value="1"/>
</dbReference>
<dbReference type="InterPro" id="IPR035965">
    <property type="entry name" value="PAS-like_dom_sf"/>
</dbReference>
<dbReference type="NCBIfam" id="TIGR00229">
    <property type="entry name" value="sensory_box"/>
    <property type="match status" value="1"/>
</dbReference>
<evidence type="ECO:0000256" key="2">
    <source>
        <dbReference type="SAM" id="MobiDB-lite"/>
    </source>
</evidence>
<feature type="domain" description="GGDEF" evidence="6">
    <location>
        <begin position="391"/>
        <end position="520"/>
    </location>
</feature>
<evidence type="ECO:0000313" key="8">
    <source>
        <dbReference type="Proteomes" id="UP000183104"/>
    </source>
</evidence>
<dbReference type="InterPro" id="IPR000700">
    <property type="entry name" value="PAS-assoc_C"/>
</dbReference>
<reference evidence="8" key="1">
    <citation type="submission" date="2016-10" db="EMBL/GenBank/DDBJ databases">
        <authorList>
            <person name="Varghese N."/>
        </authorList>
    </citation>
    <scope>NUCLEOTIDE SEQUENCE [LARGE SCALE GENOMIC DNA]</scope>
    <source>
        <strain evidence="8">HL 19</strain>
    </source>
</reference>
<keyword evidence="3" id="KW-1133">Transmembrane helix</keyword>
<proteinExistence type="predicted"/>
<protein>
    <submittedName>
        <fullName evidence="7">PAS domain S-box-containing protein/diguanylate cyclase (GGDEF) domain-containing protein</fullName>
    </submittedName>
</protein>
<dbReference type="InterPro" id="IPR000014">
    <property type="entry name" value="PAS"/>
</dbReference>
<dbReference type="InterPro" id="IPR029787">
    <property type="entry name" value="Nucleotide_cyclase"/>
</dbReference>
<dbReference type="SMART" id="SM00091">
    <property type="entry name" value="PAS"/>
    <property type="match status" value="1"/>
</dbReference>
<feature type="region of interest" description="Disordered" evidence="2">
    <location>
        <begin position="510"/>
        <end position="532"/>
    </location>
</feature>
<feature type="transmembrane region" description="Helical" evidence="3">
    <location>
        <begin position="127"/>
        <end position="146"/>
    </location>
</feature>
<feature type="transmembrane region" description="Helical" evidence="3">
    <location>
        <begin position="12"/>
        <end position="33"/>
    </location>
</feature>
<evidence type="ECO:0000256" key="3">
    <source>
        <dbReference type="SAM" id="Phobius"/>
    </source>
</evidence>
<organism evidence="7 8">
    <name type="scientific">Thiohalorhabdus denitrificans</name>
    <dbReference type="NCBI Taxonomy" id="381306"/>
    <lineage>
        <taxon>Bacteria</taxon>
        <taxon>Pseudomonadati</taxon>
        <taxon>Pseudomonadota</taxon>
        <taxon>Gammaproteobacteria</taxon>
        <taxon>Thiohalorhabdales</taxon>
        <taxon>Thiohalorhabdaceae</taxon>
        <taxon>Thiohalorhabdus</taxon>
    </lineage>
</organism>
<keyword evidence="8" id="KW-1185">Reference proteome</keyword>
<feature type="transmembrane region" description="Helical" evidence="3">
    <location>
        <begin position="68"/>
        <end position="89"/>
    </location>
</feature>
<keyword evidence="3" id="KW-0812">Transmembrane</keyword>
<keyword evidence="3" id="KW-0472">Membrane</keyword>
<dbReference type="Pfam" id="PF00990">
    <property type="entry name" value="GGDEF"/>
    <property type="match status" value="1"/>
</dbReference>
<dbReference type="InterPro" id="IPR052163">
    <property type="entry name" value="DGC-Regulatory_Protein"/>
</dbReference>
<feature type="domain" description="PAC" evidence="5">
    <location>
        <begin position="307"/>
        <end position="359"/>
    </location>
</feature>
<dbReference type="EMBL" id="FMUN01000005">
    <property type="protein sequence ID" value="SCY40213.1"/>
    <property type="molecule type" value="Genomic_DNA"/>
</dbReference>
<feature type="domain" description="PAS" evidence="4">
    <location>
        <begin position="233"/>
        <end position="303"/>
    </location>
</feature>
<dbReference type="FunFam" id="3.30.70.270:FF:000001">
    <property type="entry name" value="Diguanylate cyclase domain protein"/>
    <property type="match status" value="1"/>
</dbReference>
<dbReference type="GO" id="GO:0003824">
    <property type="term" value="F:catalytic activity"/>
    <property type="evidence" value="ECO:0007669"/>
    <property type="project" value="UniProtKB-ARBA"/>
</dbReference>
<dbReference type="CDD" id="cd01949">
    <property type="entry name" value="GGDEF"/>
    <property type="match status" value="1"/>
</dbReference>
<dbReference type="CDD" id="cd00130">
    <property type="entry name" value="PAS"/>
    <property type="match status" value="1"/>
</dbReference>
<dbReference type="InterPro" id="IPR043128">
    <property type="entry name" value="Rev_trsase/Diguanyl_cyclase"/>
</dbReference>
<dbReference type="Gene3D" id="3.30.70.270">
    <property type="match status" value="1"/>
</dbReference>
<dbReference type="Pfam" id="PF08448">
    <property type="entry name" value="PAS_4"/>
    <property type="match status" value="1"/>
</dbReference>
<feature type="transmembrane region" description="Helical" evidence="3">
    <location>
        <begin position="194"/>
        <end position="215"/>
    </location>
</feature>
<evidence type="ECO:0000259" key="4">
    <source>
        <dbReference type="PROSITE" id="PS50112"/>
    </source>
</evidence>
<dbReference type="OrthoDB" id="9812260at2"/>
<accession>A0A1G5FLY8</accession>
<dbReference type="RefSeq" id="WP_054965297.1">
    <property type="nucleotide sequence ID" value="NZ_FMUN01000005.1"/>
</dbReference>
<dbReference type="NCBIfam" id="TIGR00254">
    <property type="entry name" value="GGDEF"/>
    <property type="match status" value="1"/>
</dbReference>
<dbReference type="PANTHER" id="PTHR46663">
    <property type="entry name" value="DIGUANYLATE CYCLASE DGCT-RELATED"/>
    <property type="match status" value="1"/>
</dbReference>
<comment type="cofactor">
    <cofactor evidence="1">
        <name>Mg(2+)</name>
        <dbReference type="ChEBI" id="CHEBI:18420"/>
    </cofactor>
</comment>
<dbReference type="InterPro" id="IPR000160">
    <property type="entry name" value="GGDEF_dom"/>
</dbReference>
<dbReference type="InterPro" id="IPR013656">
    <property type="entry name" value="PAS_4"/>
</dbReference>
<name>A0A1G5FLY8_9GAMM</name>
<gene>
    <name evidence="7" type="ORF">SAMN05661077_2021</name>
</gene>
<evidence type="ECO:0000259" key="5">
    <source>
        <dbReference type="PROSITE" id="PS50113"/>
    </source>
</evidence>
<dbReference type="AlphaFoldDB" id="A0A1G5FLY8"/>
<dbReference type="SUPFAM" id="SSF55073">
    <property type="entry name" value="Nucleotide cyclase"/>
    <property type="match status" value="1"/>
</dbReference>
<evidence type="ECO:0000259" key="6">
    <source>
        <dbReference type="PROSITE" id="PS50887"/>
    </source>
</evidence>
<dbReference type="PANTHER" id="PTHR46663:SF4">
    <property type="entry name" value="DIGUANYLATE CYCLASE DGCT-RELATED"/>
    <property type="match status" value="1"/>
</dbReference>
<feature type="transmembrane region" description="Helical" evidence="3">
    <location>
        <begin position="101"/>
        <end position="121"/>
    </location>
</feature>
<dbReference type="Proteomes" id="UP000183104">
    <property type="component" value="Unassembled WGS sequence"/>
</dbReference>
<dbReference type="SUPFAM" id="SSF55785">
    <property type="entry name" value="PYP-like sensor domain (PAS domain)"/>
    <property type="match status" value="1"/>
</dbReference>
<dbReference type="PROSITE" id="PS50113">
    <property type="entry name" value="PAC"/>
    <property type="match status" value="1"/>
</dbReference>
<evidence type="ECO:0000313" key="7">
    <source>
        <dbReference type="EMBL" id="SCY40213.1"/>
    </source>
</evidence>
<dbReference type="PROSITE" id="PS50887">
    <property type="entry name" value="GGDEF"/>
    <property type="match status" value="1"/>
</dbReference>